<keyword evidence="3 6" id="KW-1133">Transmembrane helix</keyword>
<keyword evidence="2 6" id="KW-0812">Transmembrane</keyword>
<evidence type="ECO:0000256" key="4">
    <source>
        <dbReference type="ARBA" id="ARBA00023136"/>
    </source>
</evidence>
<dbReference type="InterPro" id="IPR006480">
    <property type="entry name" value="Phage_holin_4_1"/>
</dbReference>
<feature type="transmembrane region" description="Helical" evidence="6">
    <location>
        <begin position="64"/>
        <end position="85"/>
    </location>
</feature>
<evidence type="ECO:0000256" key="1">
    <source>
        <dbReference type="ARBA" id="ARBA00004141"/>
    </source>
</evidence>
<comment type="similarity">
    <text evidence="5">Belongs to the bacteriophage holin family. Cp-1 holin subfamily.</text>
</comment>
<dbReference type="EMBL" id="BAABDL010000010">
    <property type="protein sequence ID" value="GAA4058285.1"/>
    <property type="molecule type" value="Genomic_DNA"/>
</dbReference>
<comment type="caution">
    <text evidence="7">The sequence shown here is derived from an EMBL/GenBank/DDBJ whole genome shotgun (WGS) entry which is preliminary data.</text>
</comment>
<reference evidence="8" key="1">
    <citation type="journal article" date="2019" name="Int. J. Syst. Evol. Microbiol.">
        <title>The Global Catalogue of Microorganisms (GCM) 10K type strain sequencing project: providing services to taxonomists for standard genome sequencing and annotation.</title>
        <authorList>
            <consortium name="The Broad Institute Genomics Platform"/>
            <consortium name="The Broad Institute Genome Sequencing Center for Infectious Disease"/>
            <person name="Wu L."/>
            <person name="Ma J."/>
        </authorList>
    </citation>
    <scope>NUCLEOTIDE SEQUENCE [LARGE SCALE GENOMIC DNA]</scope>
    <source>
        <strain evidence="8">JCM 17250</strain>
    </source>
</reference>
<protein>
    <recommendedName>
        <fullName evidence="9">Holin</fullName>
    </recommendedName>
</protein>
<organism evidence="7 8">
    <name type="scientific">Amphibacillus indicireducens</name>
    <dbReference type="NCBI Taxonomy" id="1076330"/>
    <lineage>
        <taxon>Bacteria</taxon>
        <taxon>Bacillati</taxon>
        <taxon>Bacillota</taxon>
        <taxon>Bacilli</taxon>
        <taxon>Bacillales</taxon>
        <taxon>Bacillaceae</taxon>
        <taxon>Amphibacillus</taxon>
    </lineage>
</organism>
<dbReference type="Proteomes" id="UP001501734">
    <property type="component" value="Unassembled WGS sequence"/>
</dbReference>
<accession>A0ABP7V2Q7</accession>
<evidence type="ECO:0000256" key="5">
    <source>
        <dbReference type="ARBA" id="ARBA00023600"/>
    </source>
</evidence>
<sequence length="171" mass="18799">MGSITKTNLNNSRVSTKCRHSFYIDIFKIEGGKLTMKDIWNWIQIIVTALGGFIGWFLGGLDGFLYALIILVVADYITGVMCAIVDKEPSSEIGYRGIFKKVLIFILVGVGHMIDTHLIGDGSVLRTAVIFFYCSNEGISMLENASHLGLPIPEKLKNALAQLNNKGGNEE</sequence>
<comment type="subcellular location">
    <subcellularLocation>
        <location evidence="1">Membrane</location>
        <topology evidence="1">Multi-pass membrane protein</topology>
    </subcellularLocation>
</comment>
<evidence type="ECO:0000256" key="2">
    <source>
        <dbReference type="ARBA" id="ARBA00022692"/>
    </source>
</evidence>
<gene>
    <name evidence="7" type="ORF">GCM10022410_01870</name>
</gene>
<evidence type="ECO:0000313" key="7">
    <source>
        <dbReference type="EMBL" id="GAA4058285.1"/>
    </source>
</evidence>
<dbReference type="Pfam" id="PF05105">
    <property type="entry name" value="Phage_holin_4_1"/>
    <property type="match status" value="1"/>
</dbReference>
<name>A0ABP7V2Q7_9BACI</name>
<proteinExistence type="inferred from homology"/>
<evidence type="ECO:0000313" key="8">
    <source>
        <dbReference type="Proteomes" id="UP001501734"/>
    </source>
</evidence>
<keyword evidence="8" id="KW-1185">Reference proteome</keyword>
<evidence type="ECO:0000256" key="3">
    <source>
        <dbReference type="ARBA" id="ARBA00022989"/>
    </source>
</evidence>
<feature type="transmembrane region" description="Helical" evidence="6">
    <location>
        <begin position="97"/>
        <end position="114"/>
    </location>
</feature>
<feature type="transmembrane region" description="Helical" evidence="6">
    <location>
        <begin position="39"/>
        <end position="58"/>
    </location>
</feature>
<dbReference type="NCBIfam" id="TIGR01593">
    <property type="entry name" value="holin_tox_secr"/>
    <property type="match status" value="1"/>
</dbReference>
<keyword evidence="4 6" id="KW-0472">Membrane</keyword>
<evidence type="ECO:0008006" key="9">
    <source>
        <dbReference type="Google" id="ProtNLM"/>
    </source>
</evidence>
<evidence type="ECO:0000256" key="6">
    <source>
        <dbReference type="SAM" id="Phobius"/>
    </source>
</evidence>